<accession>A0ABW5YL87</accession>
<dbReference type="Gene3D" id="2.60.40.10">
    <property type="entry name" value="Immunoglobulins"/>
    <property type="match status" value="1"/>
</dbReference>
<dbReference type="InterPro" id="IPR049804">
    <property type="entry name" value="Choice_anch_L"/>
</dbReference>
<proteinExistence type="predicted"/>
<name>A0ABW5YL87_9FLAO</name>
<protein>
    <submittedName>
        <fullName evidence="1">Choice-of-anchor L domain-containing protein</fullName>
    </submittedName>
</protein>
<reference evidence="2" key="1">
    <citation type="journal article" date="2019" name="Int. J. Syst. Evol. Microbiol.">
        <title>The Global Catalogue of Microorganisms (GCM) 10K type strain sequencing project: providing services to taxonomists for standard genome sequencing and annotation.</title>
        <authorList>
            <consortium name="The Broad Institute Genomics Platform"/>
            <consortium name="The Broad Institute Genome Sequencing Center for Infectious Disease"/>
            <person name="Wu L."/>
            <person name="Ma J."/>
        </authorList>
    </citation>
    <scope>NUCLEOTIDE SEQUENCE [LARGE SCALE GENOMIC DNA]</scope>
    <source>
        <strain evidence="2">KCTC 22671</strain>
    </source>
</reference>
<organism evidence="1 2">
    <name type="scientific">Flavobacterium chuncheonense</name>
    <dbReference type="NCBI Taxonomy" id="2026653"/>
    <lineage>
        <taxon>Bacteria</taxon>
        <taxon>Pseudomonadati</taxon>
        <taxon>Bacteroidota</taxon>
        <taxon>Flavobacteriia</taxon>
        <taxon>Flavobacteriales</taxon>
        <taxon>Flavobacteriaceae</taxon>
        <taxon>Flavobacterium</taxon>
    </lineage>
</organism>
<comment type="caution">
    <text evidence="1">The sequence shown here is derived from an EMBL/GenBank/DDBJ whole genome shotgun (WGS) entry which is preliminary data.</text>
</comment>
<evidence type="ECO:0000313" key="1">
    <source>
        <dbReference type="EMBL" id="MFD2891522.1"/>
    </source>
</evidence>
<dbReference type="RefSeq" id="WP_379811107.1">
    <property type="nucleotide sequence ID" value="NZ_JBHUPC010000012.1"/>
</dbReference>
<dbReference type="Pfam" id="PF13585">
    <property type="entry name" value="CHU_C"/>
    <property type="match status" value="1"/>
</dbReference>
<dbReference type="NCBIfam" id="TIGR04131">
    <property type="entry name" value="Bac_Flav_CTERM"/>
    <property type="match status" value="1"/>
</dbReference>
<dbReference type="EMBL" id="JBHUPC010000012">
    <property type="protein sequence ID" value="MFD2891522.1"/>
    <property type="molecule type" value="Genomic_DNA"/>
</dbReference>
<dbReference type="NCBIfam" id="NF038133">
    <property type="entry name" value="choice_anch_L"/>
    <property type="match status" value="1"/>
</dbReference>
<gene>
    <name evidence="1" type="ORF">ACFS5J_05770</name>
</gene>
<keyword evidence="2" id="KW-1185">Reference proteome</keyword>
<dbReference type="InterPro" id="IPR026341">
    <property type="entry name" value="T9SS_type_B"/>
</dbReference>
<dbReference type="InterPro" id="IPR013783">
    <property type="entry name" value="Ig-like_fold"/>
</dbReference>
<evidence type="ECO:0000313" key="2">
    <source>
        <dbReference type="Proteomes" id="UP001597534"/>
    </source>
</evidence>
<sequence>MQKRLFHFIFVMLLYCNHIKAQYITVGENYTAQELVENVLLNSSCVSVTNITASGGNFASGAKSFGYFDGNGTNFPFQNGIILSTGKINNAPGPNTYISDDGGGMGWSGDNDLDQALNISNSLNATILEFDFVPLGNHIQFDYIFASEEYHGTATCTYSDGFAFLLKEVGATTYQNLALIPNTNIPVKVTTVHPNIPGGCGPQNEQYFDAFNGSNHPTNYNGQTKVLTAQTNVTPGTTYHIKLVIADEGNYRYDSAIFLKGGSFNLGVDLGEDRTFADNNPICYDENFVLDATTTGATSYQWQFNNQDIPGATNPTLLFTPPYTTSQNGNYTVAITLGNCTPAVTSIALEFTEDLGTLTASYTKCDEDAVQDGLTVFTPNDFDTIANQLNIPNNYTLTYFIDSQHTTPIAFPFSNTNAYAQIVYAGILEADCYNFPITLSVNTFDEDYSDAIVKTCNNAPVILTAGNNFTAYSWNTNPVQTTASISVAQPGNYSVTLTNADGCSKVKTFTVISSDAATLQKITINDFSDNNSVTIIATGSGDYEYSLDGVHYQDTPYFDGLNPGSYTAYVKDKNGCGVVESTFYILDYPKFFSPNDDGHHDIWNISNLKKSGLENSKIYIFDRYGKLLKQIGKNESGWDGTFNGTKLPSSDYWFVLELPNGRVIKNHFTLIR</sequence>
<dbReference type="Proteomes" id="UP001597534">
    <property type="component" value="Unassembled WGS sequence"/>
</dbReference>